<sequence length="229" mass="25045">MQVTWQKESPAGNVNVATYSQHFGVKVNSPFKGKVEFLYVGLQNCSIVIRRVSREDESCYTCLFNTYYDESVSGRTCLKANELYGPTLLVTQTTESNNLVSGLTASCCATGQPIVSSDSNCANRVTLQTEKGGVFLHISNIQPSDEGNYICECVYNGGTDVLYLNITVNESAKSEQLAHSIHYVVKITCFATLLAVIFIVHIILSNDNLRTAVMSVCRSCSFCSLATSI</sequence>
<dbReference type="Proteomes" id="UP001157502">
    <property type="component" value="Chromosome 12"/>
</dbReference>
<protein>
    <submittedName>
        <fullName evidence="1">Uncharacterized protein</fullName>
    </submittedName>
</protein>
<comment type="caution">
    <text evidence="1">The sequence shown here is derived from an EMBL/GenBank/DDBJ whole genome shotgun (WGS) entry which is preliminary data.</text>
</comment>
<proteinExistence type="predicted"/>
<keyword evidence="2" id="KW-1185">Reference proteome</keyword>
<organism evidence="1 2">
    <name type="scientific">Dallia pectoralis</name>
    <name type="common">Alaska blackfish</name>
    <dbReference type="NCBI Taxonomy" id="75939"/>
    <lineage>
        <taxon>Eukaryota</taxon>
        <taxon>Metazoa</taxon>
        <taxon>Chordata</taxon>
        <taxon>Craniata</taxon>
        <taxon>Vertebrata</taxon>
        <taxon>Euteleostomi</taxon>
        <taxon>Actinopterygii</taxon>
        <taxon>Neopterygii</taxon>
        <taxon>Teleostei</taxon>
        <taxon>Protacanthopterygii</taxon>
        <taxon>Esociformes</taxon>
        <taxon>Umbridae</taxon>
        <taxon>Dallia</taxon>
    </lineage>
</organism>
<accession>A0ACC2GK45</accession>
<evidence type="ECO:0000313" key="1">
    <source>
        <dbReference type="EMBL" id="KAJ8003977.1"/>
    </source>
</evidence>
<name>A0ACC2GK45_DALPE</name>
<dbReference type="EMBL" id="CM055739">
    <property type="protein sequence ID" value="KAJ8003977.1"/>
    <property type="molecule type" value="Genomic_DNA"/>
</dbReference>
<evidence type="ECO:0000313" key="2">
    <source>
        <dbReference type="Proteomes" id="UP001157502"/>
    </source>
</evidence>
<reference evidence="1" key="1">
    <citation type="submission" date="2021-05" db="EMBL/GenBank/DDBJ databases">
        <authorList>
            <person name="Pan Q."/>
            <person name="Jouanno E."/>
            <person name="Zahm M."/>
            <person name="Klopp C."/>
            <person name="Cabau C."/>
            <person name="Louis A."/>
            <person name="Berthelot C."/>
            <person name="Parey E."/>
            <person name="Roest Crollius H."/>
            <person name="Montfort J."/>
            <person name="Robinson-Rechavi M."/>
            <person name="Bouchez O."/>
            <person name="Lampietro C."/>
            <person name="Lopez Roques C."/>
            <person name="Donnadieu C."/>
            <person name="Postlethwait J."/>
            <person name="Bobe J."/>
            <person name="Dillon D."/>
            <person name="Chandos A."/>
            <person name="von Hippel F."/>
            <person name="Guiguen Y."/>
        </authorList>
    </citation>
    <scope>NUCLEOTIDE SEQUENCE</scope>
    <source>
        <strain evidence="1">YG-Jan2019</strain>
    </source>
</reference>
<gene>
    <name evidence="1" type="ORF">DPEC_G00154010</name>
</gene>